<keyword evidence="3" id="KW-1185">Reference proteome</keyword>
<accession>A0AAV2DDU7</accession>
<sequence length="117" mass="12417">MQVGASDREPQGCYKCDIMGHVRAVLDDLELANEGEMADDIALDDNPEEDPEGDAARENLEDAAEENFEDDAALVQFVVALAYAEEGFHIAAAAVMPGGLVGGLVDYSSDDFGSYDG</sequence>
<dbReference type="AlphaFoldDB" id="A0AAV2DDU7"/>
<evidence type="ECO:0000256" key="1">
    <source>
        <dbReference type="SAM" id="MobiDB-lite"/>
    </source>
</evidence>
<feature type="compositionally biased region" description="Acidic residues" evidence="1">
    <location>
        <begin position="36"/>
        <end position="53"/>
    </location>
</feature>
<organism evidence="2 3">
    <name type="scientific">Linum trigynum</name>
    <dbReference type="NCBI Taxonomy" id="586398"/>
    <lineage>
        <taxon>Eukaryota</taxon>
        <taxon>Viridiplantae</taxon>
        <taxon>Streptophyta</taxon>
        <taxon>Embryophyta</taxon>
        <taxon>Tracheophyta</taxon>
        <taxon>Spermatophyta</taxon>
        <taxon>Magnoliopsida</taxon>
        <taxon>eudicotyledons</taxon>
        <taxon>Gunneridae</taxon>
        <taxon>Pentapetalae</taxon>
        <taxon>rosids</taxon>
        <taxon>fabids</taxon>
        <taxon>Malpighiales</taxon>
        <taxon>Linaceae</taxon>
        <taxon>Linum</taxon>
    </lineage>
</organism>
<feature type="region of interest" description="Disordered" evidence="1">
    <location>
        <begin position="36"/>
        <end position="56"/>
    </location>
</feature>
<reference evidence="2 3" key="1">
    <citation type="submission" date="2024-04" db="EMBL/GenBank/DDBJ databases">
        <authorList>
            <person name="Fracassetti M."/>
        </authorList>
    </citation>
    <scope>NUCLEOTIDE SEQUENCE [LARGE SCALE GENOMIC DNA]</scope>
</reference>
<evidence type="ECO:0000313" key="3">
    <source>
        <dbReference type="Proteomes" id="UP001497516"/>
    </source>
</evidence>
<protein>
    <submittedName>
        <fullName evidence="2">Uncharacterized protein</fullName>
    </submittedName>
</protein>
<gene>
    <name evidence="2" type="ORF">LTRI10_LOCUS13067</name>
</gene>
<evidence type="ECO:0000313" key="2">
    <source>
        <dbReference type="EMBL" id="CAL1370977.1"/>
    </source>
</evidence>
<dbReference type="EMBL" id="OZ034815">
    <property type="protein sequence ID" value="CAL1370977.1"/>
    <property type="molecule type" value="Genomic_DNA"/>
</dbReference>
<name>A0AAV2DDU7_9ROSI</name>
<dbReference type="Proteomes" id="UP001497516">
    <property type="component" value="Chromosome 2"/>
</dbReference>
<proteinExistence type="predicted"/>